<dbReference type="NCBIfam" id="NF005927">
    <property type="entry name" value="PRK07942.1"/>
    <property type="match status" value="1"/>
</dbReference>
<evidence type="ECO:0000256" key="2">
    <source>
        <dbReference type="ARBA" id="ARBA00022801"/>
    </source>
</evidence>
<evidence type="ECO:0000313" key="6">
    <source>
        <dbReference type="Proteomes" id="UP000008229"/>
    </source>
</evidence>
<keyword evidence="1" id="KW-0540">Nuclease</keyword>
<evidence type="ECO:0000256" key="1">
    <source>
        <dbReference type="ARBA" id="ARBA00022722"/>
    </source>
</evidence>
<organism evidence="5 6">
    <name type="scientific">Conexibacter woesei (strain DSM 14684 / CCUG 47730 / CIP 108061 / JCM 11494 / NBRC 100937 / ID131577)</name>
    <dbReference type="NCBI Taxonomy" id="469383"/>
    <lineage>
        <taxon>Bacteria</taxon>
        <taxon>Bacillati</taxon>
        <taxon>Actinomycetota</taxon>
        <taxon>Thermoleophilia</taxon>
        <taxon>Solirubrobacterales</taxon>
        <taxon>Conexibacteraceae</taxon>
        <taxon>Conexibacter</taxon>
    </lineage>
</organism>
<dbReference type="InterPro" id="IPR036397">
    <property type="entry name" value="RNaseH_sf"/>
</dbReference>
<dbReference type="AlphaFoldDB" id="D3FDN7"/>
<keyword evidence="3 5" id="KW-0269">Exonuclease</keyword>
<dbReference type="SMART" id="SM00479">
    <property type="entry name" value="EXOIII"/>
    <property type="match status" value="1"/>
</dbReference>
<dbReference type="GO" id="GO:0003676">
    <property type="term" value="F:nucleic acid binding"/>
    <property type="evidence" value="ECO:0007669"/>
    <property type="project" value="InterPro"/>
</dbReference>
<name>D3FDN7_CONWI</name>
<dbReference type="PANTHER" id="PTHR30231:SF4">
    <property type="entry name" value="PROTEIN NEN2"/>
    <property type="match status" value="1"/>
</dbReference>
<reference evidence="6" key="2">
    <citation type="submission" date="2010-01" db="EMBL/GenBank/DDBJ databases">
        <title>The complete genome of Conexibacter woesei DSM 14684.</title>
        <authorList>
            <consortium name="US DOE Joint Genome Institute (JGI-PGF)"/>
            <person name="Lucas S."/>
            <person name="Copeland A."/>
            <person name="Lapidus A."/>
            <person name="Glavina del Rio T."/>
            <person name="Dalin E."/>
            <person name="Tice H."/>
            <person name="Bruce D."/>
            <person name="Goodwin L."/>
            <person name="Pitluck S."/>
            <person name="Kyrpides N."/>
            <person name="Mavromatis K."/>
            <person name="Ivanova N."/>
            <person name="Mikhailova N."/>
            <person name="Chertkov O."/>
            <person name="Brettin T."/>
            <person name="Detter J.C."/>
            <person name="Han C."/>
            <person name="Larimer F."/>
            <person name="Land M."/>
            <person name="Hauser L."/>
            <person name="Markowitz V."/>
            <person name="Cheng J.-F."/>
            <person name="Hugenholtz P."/>
            <person name="Woyke T."/>
            <person name="Wu D."/>
            <person name="Pukall R."/>
            <person name="Steenblock K."/>
            <person name="Schneider S."/>
            <person name="Klenk H.-P."/>
            <person name="Eisen J.A."/>
        </authorList>
    </citation>
    <scope>NUCLEOTIDE SEQUENCE [LARGE SCALE GENOMIC DNA]</scope>
    <source>
        <strain evidence="6">DSM 14684 / CIP 108061 / JCM 11494 / NBRC 100937 / ID131577</strain>
    </source>
</reference>
<dbReference type="CDD" id="cd06127">
    <property type="entry name" value="DEDDh"/>
    <property type="match status" value="1"/>
</dbReference>
<dbReference type="GO" id="GO:0008408">
    <property type="term" value="F:3'-5' exonuclease activity"/>
    <property type="evidence" value="ECO:0007669"/>
    <property type="project" value="TreeGrafter"/>
</dbReference>
<dbReference type="GO" id="GO:0005829">
    <property type="term" value="C:cytosol"/>
    <property type="evidence" value="ECO:0007669"/>
    <property type="project" value="TreeGrafter"/>
</dbReference>
<dbReference type="SUPFAM" id="SSF53098">
    <property type="entry name" value="Ribonuclease H-like"/>
    <property type="match status" value="1"/>
</dbReference>
<dbReference type="PANTHER" id="PTHR30231">
    <property type="entry name" value="DNA POLYMERASE III SUBUNIT EPSILON"/>
    <property type="match status" value="1"/>
</dbReference>
<dbReference type="InterPro" id="IPR012337">
    <property type="entry name" value="RNaseH-like_sf"/>
</dbReference>
<dbReference type="Gene3D" id="3.30.420.10">
    <property type="entry name" value="Ribonuclease H-like superfamily/Ribonuclease H"/>
    <property type="match status" value="1"/>
</dbReference>
<accession>D3FDN7</accession>
<dbReference type="Proteomes" id="UP000008229">
    <property type="component" value="Chromosome"/>
</dbReference>
<dbReference type="EMBL" id="CP001854">
    <property type="protein sequence ID" value="ADB49611.1"/>
    <property type="molecule type" value="Genomic_DNA"/>
</dbReference>
<dbReference type="Pfam" id="PF00929">
    <property type="entry name" value="RNase_T"/>
    <property type="match status" value="1"/>
</dbReference>
<dbReference type="HOGENOM" id="CLU_047806_5_0_11"/>
<evidence type="ECO:0000313" key="5">
    <source>
        <dbReference type="EMBL" id="ADB49611.1"/>
    </source>
</evidence>
<keyword evidence="2" id="KW-0378">Hydrolase</keyword>
<dbReference type="KEGG" id="cwo:Cwoe_1180"/>
<evidence type="ECO:0000259" key="4">
    <source>
        <dbReference type="SMART" id="SM00479"/>
    </source>
</evidence>
<reference evidence="5 6" key="1">
    <citation type="journal article" date="2010" name="Stand. Genomic Sci.">
        <title>Complete genome sequence of Conexibacter woesei type strain (ID131577).</title>
        <authorList>
            <person name="Pukall R."/>
            <person name="Lapidus A."/>
            <person name="Glavina Del Rio T."/>
            <person name="Copeland A."/>
            <person name="Tice H."/>
            <person name="Cheng J.-F."/>
            <person name="Lucas S."/>
            <person name="Chen F."/>
            <person name="Nolan M."/>
            <person name="Bruce D."/>
            <person name="Goodwin L."/>
            <person name="Pitluck S."/>
            <person name="Mavromatis K."/>
            <person name="Ivanova N."/>
            <person name="Ovchinnikova G."/>
            <person name="Pati A."/>
            <person name="Chen A."/>
            <person name="Palaniappan K."/>
            <person name="Land M."/>
            <person name="Hauser L."/>
            <person name="Chang Y.-J."/>
            <person name="Jeffries C.D."/>
            <person name="Chain P."/>
            <person name="Meincke L."/>
            <person name="Sims D."/>
            <person name="Brettin T."/>
            <person name="Detter J.C."/>
            <person name="Rohde M."/>
            <person name="Goeker M."/>
            <person name="Bristow J."/>
            <person name="Eisen J.A."/>
            <person name="Markowitz V."/>
            <person name="Kyrpides N.C."/>
            <person name="Klenk H.-P."/>
            <person name="Hugenholtz P."/>
        </authorList>
    </citation>
    <scope>NUCLEOTIDE SEQUENCE [LARGE SCALE GENOMIC DNA]</scope>
    <source>
        <strain evidence="6">DSM 14684 / CIP 108061 / JCM 11494 / NBRC 100937 / ID131577</strain>
    </source>
</reference>
<keyword evidence="6" id="KW-1185">Reference proteome</keyword>
<proteinExistence type="predicted"/>
<dbReference type="InterPro" id="IPR013520">
    <property type="entry name" value="Ribonucl_H"/>
</dbReference>
<feature type="domain" description="Exonuclease" evidence="4">
    <location>
        <begin position="3"/>
        <end position="184"/>
    </location>
</feature>
<dbReference type="STRING" id="469383.Cwoe_1180"/>
<gene>
    <name evidence="5" type="ordered locus">Cwoe_1180</name>
</gene>
<evidence type="ECO:0000256" key="3">
    <source>
        <dbReference type="ARBA" id="ARBA00022839"/>
    </source>
</evidence>
<protein>
    <submittedName>
        <fullName evidence="5">Exonuclease RNase T and DNA polymerase III</fullName>
    </submittedName>
</protein>
<dbReference type="eggNOG" id="COG0847">
    <property type="taxonomic scope" value="Bacteria"/>
</dbReference>
<sequence length="259" mass="28007">MRRLAAFDIETTGIDPQSDRIVTAAVSLAGDARPTVDHDWLVDPGVEIPAGATAVHGITTDHARAEGRASAEAVEEITAVLAAQLLDHVPVIAFNARFDLTCLDREARRHGVVPLVDRVGGPDGLIVVDPFVLDKQFDRYRRGKRTLGAVCEHYRVRLDAAHTANADAIAAARVAWRLAQAIAELRQTELRALHGQQVLWAAEQAASLEQYFREQGNDEQVERDWPIVALPAPVAAGEPAAEPVASHAHEQPTLFALAA</sequence>